<name>M3YXF3_MUSPF</name>
<dbReference type="EMBL" id="AEYP01053310">
    <property type="status" value="NOT_ANNOTATED_CDS"/>
    <property type="molecule type" value="Genomic_DNA"/>
</dbReference>
<evidence type="ECO:0000313" key="1">
    <source>
        <dbReference type="Ensembl" id="ENSMPUP00000016013.1"/>
    </source>
</evidence>
<accession>M3YXF3</accession>
<dbReference type="InParanoid" id="M3YXF3"/>
<organism evidence="1">
    <name type="scientific">Mustela putorius furo</name>
    <name type="common">European domestic ferret</name>
    <name type="synonym">Mustela furo</name>
    <dbReference type="NCBI Taxonomy" id="9669"/>
    <lineage>
        <taxon>Eukaryota</taxon>
        <taxon>Metazoa</taxon>
        <taxon>Chordata</taxon>
        <taxon>Craniata</taxon>
        <taxon>Vertebrata</taxon>
        <taxon>Euteleostomi</taxon>
        <taxon>Mammalia</taxon>
        <taxon>Eutheria</taxon>
        <taxon>Laurasiatheria</taxon>
        <taxon>Carnivora</taxon>
        <taxon>Caniformia</taxon>
        <taxon>Musteloidea</taxon>
        <taxon>Mustelidae</taxon>
        <taxon>Mustelinae</taxon>
        <taxon>Mustela</taxon>
    </lineage>
</organism>
<dbReference type="AlphaFoldDB" id="M3YXF3"/>
<reference evidence="1" key="1">
    <citation type="submission" date="2024-06" db="UniProtKB">
        <authorList>
            <consortium name="Ensembl"/>
        </authorList>
    </citation>
    <scope>IDENTIFICATION</scope>
</reference>
<proteinExistence type="predicted"/>
<dbReference type="HOGENOM" id="CLU_1277270_0_0_1"/>
<dbReference type="Ensembl" id="ENSMPUT00000016257.1">
    <property type="protein sequence ID" value="ENSMPUP00000016013.1"/>
    <property type="gene ID" value="ENSMPUG00000016120.1"/>
</dbReference>
<protein>
    <submittedName>
        <fullName evidence="1">Uncharacterized protein</fullName>
    </submittedName>
</protein>
<sequence length="216" mass="23236">MGTRAMEGRWWGRSQFLHSGVIECPPLARHWTGCLAGCERDCLGPVLLGVTVTAQTTTSPSTPSFPYLKEREVNLHWGWRGLAAVNSADITGGRSRSGEEGAAVILILGTTSSKDELGTSSPVPFPPTRFGLRTARRGPQVSARLPHLLPIPSCPVRTSPPLWSLPGNSRSRPQHPEFPPLPGLWGIPVRRARPTEALSAPTDTALIPFAALRDGT</sequence>
<dbReference type="EMBL" id="AEYP01053309">
    <property type="status" value="NOT_ANNOTATED_CDS"/>
    <property type="molecule type" value="Genomic_DNA"/>
</dbReference>
<dbReference type="EMBL" id="AEYP01053311">
    <property type="status" value="NOT_ANNOTATED_CDS"/>
    <property type="molecule type" value="Genomic_DNA"/>
</dbReference>